<dbReference type="Pfam" id="PF00578">
    <property type="entry name" value="AhpC-TSA"/>
    <property type="match status" value="1"/>
</dbReference>
<dbReference type="SUPFAM" id="SSF52833">
    <property type="entry name" value="Thioredoxin-like"/>
    <property type="match status" value="1"/>
</dbReference>
<dbReference type="PANTHER" id="PTHR42852:SF6">
    <property type="entry name" value="THIOL:DISULFIDE INTERCHANGE PROTEIN DSBE"/>
    <property type="match status" value="1"/>
</dbReference>
<comment type="caution">
    <text evidence="6">The sequence shown here is derived from an EMBL/GenBank/DDBJ whole genome shotgun (WGS) entry which is preliminary data.</text>
</comment>
<evidence type="ECO:0000313" key="7">
    <source>
        <dbReference type="Proteomes" id="UP001597013"/>
    </source>
</evidence>
<dbReference type="InterPro" id="IPR025380">
    <property type="entry name" value="DUF4369"/>
</dbReference>
<organism evidence="6 7">
    <name type="scientific">Winogradskyella litorisediminis</name>
    <dbReference type="NCBI Taxonomy" id="1156618"/>
    <lineage>
        <taxon>Bacteria</taxon>
        <taxon>Pseudomonadati</taxon>
        <taxon>Bacteroidota</taxon>
        <taxon>Flavobacteriia</taxon>
        <taxon>Flavobacteriales</taxon>
        <taxon>Flavobacteriaceae</taxon>
        <taxon>Winogradskyella</taxon>
    </lineage>
</organism>
<evidence type="ECO:0000256" key="2">
    <source>
        <dbReference type="ARBA" id="ARBA00022748"/>
    </source>
</evidence>
<dbReference type="InterPro" id="IPR050553">
    <property type="entry name" value="Thioredoxin_ResA/DsbE_sf"/>
</dbReference>
<dbReference type="RefSeq" id="WP_386127326.1">
    <property type="nucleotide sequence ID" value="NZ_JBHTJL010000003.1"/>
</dbReference>
<accession>A0ABW3N2K0</accession>
<dbReference type="InterPro" id="IPR036249">
    <property type="entry name" value="Thioredoxin-like_sf"/>
</dbReference>
<evidence type="ECO:0000259" key="5">
    <source>
        <dbReference type="PROSITE" id="PS51352"/>
    </source>
</evidence>
<proteinExistence type="predicted"/>
<protein>
    <submittedName>
        <fullName evidence="6">Redoxin domain-containing protein</fullName>
    </submittedName>
</protein>
<dbReference type="Gene3D" id="3.40.30.10">
    <property type="entry name" value="Glutaredoxin"/>
    <property type="match status" value="1"/>
</dbReference>
<name>A0ABW3N2K0_9FLAO</name>
<gene>
    <name evidence="6" type="ORF">ACFQ1Q_01700</name>
</gene>
<feature type="domain" description="Thioredoxin" evidence="5">
    <location>
        <begin position="238"/>
        <end position="383"/>
    </location>
</feature>
<dbReference type="PROSITE" id="PS51257">
    <property type="entry name" value="PROKAR_LIPOPROTEIN"/>
    <property type="match status" value="1"/>
</dbReference>
<dbReference type="Proteomes" id="UP001597013">
    <property type="component" value="Unassembled WGS sequence"/>
</dbReference>
<evidence type="ECO:0000256" key="1">
    <source>
        <dbReference type="ARBA" id="ARBA00004196"/>
    </source>
</evidence>
<dbReference type="InterPro" id="IPR017937">
    <property type="entry name" value="Thioredoxin_CS"/>
</dbReference>
<sequence length="383" mass="43794">MKRIIYFAFLSLFLIACEQEPKDSYVIDGKAEGVYNGMRVYLSKVNERGAPIPKDTAIVMNEKFSFNGKVDYPQLYYVTINGTPGRLPIILENGISKLHIDNKILSNSRYTENKAHNVFSQYNSQLDELNEKRNLAKKNLSESTFLKNDEVMKTDAEILEKIENKIKEFHYEYIKSNNDSYATLTILNSQLRTRDLEYDKIVELYENLDNNLKKTAEGQFINEALIKIKKINEAEKATAIGATAPKFSAPTPEGDILALDDVLSKGKITIIDFWAAWCGPCRRENPNVVKIYEKYHDKGLEIIGVGLDGRRGQQNPKEAWIKAIKNDNLTWHQVSNLRYFDEIAKMYNVNSIPSMFILDNEGKIVAKNLRGKALELKIGEFLD</sequence>
<keyword evidence="7" id="KW-1185">Reference proteome</keyword>
<evidence type="ECO:0000313" key="6">
    <source>
        <dbReference type="EMBL" id="MFD1061944.1"/>
    </source>
</evidence>
<keyword evidence="3" id="KW-1015">Disulfide bond</keyword>
<comment type="subcellular location">
    <subcellularLocation>
        <location evidence="1">Cell envelope</location>
    </subcellularLocation>
</comment>
<dbReference type="CDD" id="cd02966">
    <property type="entry name" value="TlpA_like_family"/>
    <property type="match status" value="1"/>
</dbReference>
<dbReference type="PANTHER" id="PTHR42852">
    <property type="entry name" value="THIOL:DISULFIDE INTERCHANGE PROTEIN DSBE"/>
    <property type="match status" value="1"/>
</dbReference>
<dbReference type="PROSITE" id="PS51352">
    <property type="entry name" value="THIOREDOXIN_2"/>
    <property type="match status" value="1"/>
</dbReference>
<reference evidence="7" key="1">
    <citation type="journal article" date="2019" name="Int. J. Syst. Evol. Microbiol.">
        <title>The Global Catalogue of Microorganisms (GCM) 10K type strain sequencing project: providing services to taxonomists for standard genome sequencing and annotation.</title>
        <authorList>
            <consortium name="The Broad Institute Genomics Platform"/>
            <consortium name="The Broad Institute Genome Sequencing Center for Infectious Disease"/>
            <person name="Wu L."/>
            <person name="Ma J."/>
        </authorList>
    </citation>
    <scope>NUCLEOTIDE SEQUENCE [LARGE SCALE GENOMIC DNA]</scope>
    <source>
        <strain evidence="7">CCUG 62215</strain>
    </source>
</reference>
<keyword evidence="2" id="KW-0201">Cytochrome c-type biogenesis</keyword>
<dbReference type="PROSITE" id="PS00194">
    <property type="entry name" value="THIOREDOXIN_1"/>
    <property type="match status" value="1"/>
</dbReference>
<dbReference type="InterPro" id="IPR000866">
    <property type="entry name" value="AhpC/TSA"/>
</dbReference>
<evidence type="ECO:0000256" key="3">
    <source>
        <dbReference type="ARBA" id="ARBA00023157"/>
    </source>
</evidence>
<keyword evidence="4" id="KW-0676">Redox-active center</keyword>
<dbReference type="InterPro" id="IPR013766">
    <property type="entry name" value="Thioredoxin_domain"/>
</dbReference>
<dbReference type="Pfam" id="PF14289">
    <property type="entry name" value="DUF4369"/>
    <property type="match status" value="1"/>
</dbReference>
<evidence type="ECO:0000256" key="4">
    <source>
        <dbReference type="ARBA" id="ARBA00023284"/>
    </source>
</evidence>
<dbReference type="EMBL" id="JBHTJL010000003">
    <property type="protein sequence ID" value="MFD1061944.1"/>
    <property type="molecule type" value="Genomic_DNA"/>
</dbReference>